<feature type="transmembrane region" description="Helical" evidence="5">
    <location>
        <begin position="416"/>
        <end position="434"/>
    </location>
</feature>
<feature type="transmembrane region" description="Helical" evidence="5">
    <location>
        <begin position="293"/>
        <end position="313"/>
    </location>
</feature>
<dbReference type="EMBL" id="CP002667">
    <property type="protein sequence ID" value="AEC18151.1"/>
    <property type="molecule type" value="Genomic_DNA"/>
</dbReference>
<protein>
    <submittedName>
        <fullName evidence="6">Polysaccharide biosynthesis protein</fullName>
    </submittedName>
</protein>
<organism evidence="6 7">
    <name type="scientific">Gallibacterium anatis (strain UMN179)</name>
    <name type="common">Pasteurella anatis</name>
    <dbReference type="NCBI Taxonomy" id="1005058"/>
    <lineage>
        <taxon>Bacteria</taxon>
        <taxon>Pseudomonadati</taxon>
        <taxon>Pseudomonadota</taxon>
        <taxon>Gammaproteobacteria</taxon>
        <taxon>Pasteurellales</taxon>
        <taxon>Pasteurellaceae</taxon>
        <taxon>Gallibacterium</taxon>
    </lineage>
</organism>
<feature type="transmembrane region" description="Helical" evidence="5">
    <location>
        <begin position="383"/>
        <end position="404"/>
    </location>
</feature>
<evidence type="ECO:0000256" key="1">
    <source>
        <dbReference type="ARBA" id="ARBA00004141"/>
    </source>
</evidence>
<dbReference type="PANTHER" id="PTHR43424">
    <property type="entry name" value="LOCUS PUTATIVE PROTEIN 1-RELATED"/>
    <property type="match status" value="1"/>
</dbReference>
<feature type="transmembrane region" description="Helical" evidence="5">
    <location>
        <begin position="170"/>
        <end position="192"/>
    </location>
</feature>
<dbReference type="InterPro" id="IPR002797">
    <property type="entry name" value="Polysacc_synth"/>
</dbReference>
<dbReference type="KEGG" id="gan:UMN179_02138"/>
<dbReference type="InterPro" id="IPR052556">
    <property type="entry name" value="PolySynth_Transporter"/>
</dbReference>
<dbReference type="Proteomes" id="UP000006908">
    <property type="component" value="Chromosome"/>
</dbReference>
<feature type="transmembrane region" description="Helical" evidence="5">
    <location>
        <begin position="145"/>
        <end position="164"/>
    </location>
</feature>
<keyword evidence="3 5" id="KW-1133">Transmembrane helix</keyword>
<dbReference type="GO" id="GO:0016020">
    <property type="term" value="C:membrane"/>
    <property type="evidence" value="ECO:0007669"/>
    <property type="project" value="UniProtKB-SubCell"/>
</dbReference>
<feature type="transmembrane region" description="Helical" evidence="5">
    <location>
        <begin position="255"/>
        <end position="273"/>
    </location>
</feature>
<proteinExistence type="predicted"/>
<evidence type="ECO:0000313" key="6">
    <source>
        <dbReference type="EMBL" id="AEC18151.1"/>
    </source>
</evidence>
<keyword evidence="2 5" id="KW-0812">Transmembrane</keyword>
<dbReference type="PATRIC" id="fig|1005058.3.peg.2123"/>
<evidence type="ECO:0000256" key="2">
    <source>
        <dbReference type="ARBA" id="ARBA00022692"/>
    </source>
</evidence>
<dbReference type="STRING" id="1005058.UMN179_02138"/>
<keyword evidence="4 5" id="KW-0472">Membrane</keyword>
<dbReference type="PANTHER" id="PTHR43424:SF1">
    <property type="entry name" value="LOCUS PUTATIVE PROTEIN 1-RELATED"/>
    <property type="match status" value="1"/>
</dbReference>
<accession>F4HEZ1</accession>
<feature type="transmembrane region" description="Helical" evidence="5">
    <location>
        <begin position="213"/>
        <end position="235"/>
    </location>
</feature>
<evidence type="ECO:0000313" key="7">
    <source>
        <dbReference type="Proteomes" id="UP000006908"/>
    </source>
</evidence>
<dbReference type="Pfam" id="PF01943">
    <property type="entry name" value="Polysacc_synt"/>
    <property type="match status" value="1"/>
</dbReference>
<dbReference type="HOGENOM" id="CLU_022017_0_0_6"/>
<evidence type="ECO:0000256" key="4">
    <source>
        <dbReference type="ARBA" id="ARBA00023136"/>
    </source>
</evidence>
<evidence type="ECO:0000256" key="5">
    <source>
        <dbReference type="SAM" id="Phobius"/>
    </source>
</evidence>
<feature type="transmembrane region" description="Helical" evidence="5">
    <location>
        <begin position="44"/>
        <end position="66"/>
    </location>
</feature>
<feature type="transmembrane region" description="Helical" evidence="5">
    <location>
        <begin position="454"/>
        <end position="474"/>
    </location>
</feature>
<sequence>MKIKTIRFNFLMNLLLTASNFLFPLLTFPYVSRVLSPVGTGKVAFAYSLISYFTILASFGVSNYGIRAVAKVRDNKDKLSKTVQEILCITVVFMVIVYVLLFLSVIYVPELNAEKKLLFIASFQIVFTIIGLEWLYKGIEQYQYIAIRSIIFKFISFILIFICIKTKNDYMMYAFVLVFATAGSGIINILNLRKIIFIKKYRDYEFIIHMKPMLVFFISTVAVSIYVNFNIVLLGFISGDEEVGYYNAAYRIKDLMVSISTALGAVLLPRLSYYIENNMLQEFNRVISKTVQFILLFSLPLLIFCILFARPAILLLAGSEYEQSIILLQILSFIILIVGISNLTGIQMLIPLNQEKYFCYSLMFGAIINLLLNLLLIPKYNAIGAAISITITEMSIMCYQLFLLRKYIHIMFSEINWIKISIAIIVSVSIFFLYNKKILSNLTVMNFLASSSLFFISYFSSLIVLKDSFIYTVIKQVIKKF</sequence>
<evidence type="ECO:0000256" key="3">
    <source>
        <dbReference type="ARBA" id="ARBA00022989"/>
    </source>
</evidence>
<gene>
    <name evidence="6" type="ordered locus">UMN179_02138</name>
</gene>
<reference evidence="6 7" key="1">
    <citation type="journal article" date="2011" name="J. Bacteriol.">
        <title>Complete genome sequence of Gallibacterium anatis strain UMN179, isolated from a laying hen with peritonitis.</title>
        <authorList>
            <person name="Johnson T.J."/>
            <person name="Fernandez-Alarcon C."/>
            <person name="Bojesen A.M."/>
            <person name="Nolan L.K."/>
            <person name="Trampel D.W."/>
            <person name="Seemann T."/>
        </authorList>
    </citation>
    <scope>NUCLEOTIDE SEQUENCE [LARGE SCALE GENOMIC DNA]</scope>
    <source>
        <strain evidence="6 7">UMN179</strain>
    </source>
</reference>
<dbReference type="CDD" id="cd13128">
    <property type="entry name" value="MATE_Wzx_like"/>
    <property type="match status" value="1"/>
</dbReference>
<name>F4HEZ1_GALAU</name>
<feature type="transmembrane region" description="Helical" evidence="5">
    <location>
        <begin position="12"/>
        <end position="32"/>
    </location>
</feature>
<feature type="transmembrane region" description="Helical" evidence="5">
    <location>
        <begin position="86"/>
        <end position="106"/>
    </location>
</feature>
<feature type="transmembrane region" description="Helical" evidence="5">
    <location>
        <begin position="325"/>
        <end position="345"/>
    </location>
</feature>
<feature type="transmembrane region" description="Helical" evidence="5">
    <location>
        <begin position="118"/>
        <end position="136"/>
    </location>
</feature>
<dbReference type="AlphaFoldDB" id="F4HEZ1"/>
<comment type="subcellular location">
    <subcellularLocation>
        <location evidence="1">Membrane</location>
        <topology evidence="1">Multi-pass membrane protein</topology>
    </subcellularLocation>
</comment>
<dbReference type="eggNOG" id="COG2244">
    <property type="taxonomic scope" value="Bacteria"/>
</dbReference>
<feature type="transmembrane region" description="Helical" evidence="5">
    <location>
        <begin position="357"/>
        <end position="377"/>
    </location>
</feature>